<sequence>MHSPDDFRIRVTAGTDYDPATHVQVHVNNAEPLHLSGPGGDVWLNVRIKNHKNEKGEEAPLSTPYFDAEPHKQNDDTYGIGLWFVPKKEAHNERGEDNDESESDRSEDPQGIDGSDLQWGNDFDEPLRDRLPPGFGAALRIVKWWIDPGLEGDPYADRPYLYGPALSSFNRVYAALGDADEPERGEGEADKDDNECSEDKKDTKKNERSEEQKLPTRDGCGLWFNEGGDAGGRAWRESIGCPDEDVDATTDEPNGNGKARMKWALGAAAKSQWTWQYGKGYGLDFYNGYLDFADLTLRLPGFHLALLRYYASEKAEKTCLRYVLRHRQTGRVYLVVVFSLVRVNKSGEVIEGEDEEDVDDQVDNEKEDKKESDVDEDKIIEEAKQKLSIHDEVDVDASDVD</sequence>
<dbReference type="EMBL" id="CAWUHC010000023">
    <property type="protein sequence ID" value="CAK7218291.1"/>
    <property type="molecule type" value="Genomic_DNA"/>
</dbReference>
<feature type="domain" description="Domain of unknown function at the cortex 1" evidence="2">
    <location>
        <begin position="8"/>
        <end position="341"/>
    </location>
</feature>
<name>A0ABP0BFK7_9PEZI</name>
<evidence type="ECO:0000313" key="4">
    <source>
        <dbReference type="Proteomes" id="UP001642406"/>
    </source>
</evidence>
<dbReference type="PANTHER" id="PTHR34826">
    <property type="entry name" value="UPF0590 PROTEIN C409.17C"/>
    <property type="match status" value="1"/>
</dbReference>
<protein>
    <recommendedName>
        <fullName evidence="2">Domain of unknown function at the cortex 1 domain-containing protein</fullName>
    </recommendedName>
</protein>
<evidence type="ECO:0000313" key="3">
    <source>
        <dbReference type="EMBL" id="CAK7218291.1"/>
    </source>
</evidence>
<reference evidence="3 4" key="1">
    <citation type="submission" date="2024-01" db="EMBL/GenBank/DDBJ databases">
        <authorList>
            <person name="Allen C."/>
            <person name="Tagirdzhanova G."/>
        </authorList>
    </citation>
    <scope>NUCLEOTIDE SEQUENCE [LARGE SCALE GENOMIC DNA]</scope>
</reference>
<dbReference type="Proteomes" id="UP001642406">
    <property type="component" value="Unassembled WGS sequence"/>
</dbReference>
<feature type="compositionally biased region" description="Basic and acidic residues" evidence="1">
    <location>
        <begin position="197"/>
        <end position="216"/>
    </location>
</feature>
<feature type="compositionally biased region" description="Basic and acidic residues" evidence="1">
    <location>
        <begin position="363"/>
        <end position="372"/>
    </location>
</feature>
<evidence type="ECO:0000259" key="2">
    <source>
        <dbReference type="Pfam" id="PF08588"/>
    </source>
</evidence>
<feature type="region of interest" description="Disordered" evidence="1">
    <location>
        <begin position="180"/>
        <end position="223"/>
    </location>
</feature>
<dbReference type="Pfam" id="PF08588">
    <property type="entry name" value="Duc1"/>
    <property type="match status" value="1"/>
</dbReference>
<gene>
    <name evidence="3" type="ORF">SBRCBS47491_003460</name>
</gene>
<proteinExistence type="predicted"/>
<feature type="compositionally biased region" description="Acidic residues" evidence="1">
    <location>
        <begin position="351"/>
        <end position="362"/>
    </location>
</feature>
<evidence type="ECO:0000256" key="1">
    <source>
        <dbReference type="SAM" id="MobiDB-lite"/>
    </source>
</evidence>
<keyword evidence="4" id="KW-1185">Reference proteome</keyword>
<comment type="caution">
    <text evidence="3">The sequence shown here is derived from an EMBL/GenBank/DDBJ whole genome shotgun (WGS) entry which is preliminary data.</text>
</comment>
<feature type="region of interest" description="Disordered" evidence="1">
    <location>
        <begin position="351"/>
        <end position="377"/>
    </location>
</feature>
<dbReference type="PANTHER" id="PTHR34826:SF2">
    <property type="entry name" value="UPF0590 PROTEIN C409.17C"/>
    <property type="match status" value="1"/>
</dbReference>
<feature type="region of interest" description="Disordered" evidence="1">
    <location>
        <begin position="90"/>
        <end position="125"/>
    </location>
</feature>
<dbReference type="InterPro" id="IPR013897">
    <property type="entry name" value="Duc1"/>
</dbReference>
<accession>A0ABP0BFK7</accession>
<organism evidence="3 4">
    <name type="scientific">Sporothrix bragantina</name>
    <dbReference type="NCBI Taxonomy" id="671064"/>
    <lineage>
        <taxon>Eukaryota</taxon>
        <taxon>Fungi</taxon>
        <taxon>Dikarya</taxon>
        <taxon>Ascomycota</taxon>
        <taxon>Pezizomycotina</taxon>
        <taxon>Sordariomycetes</taxon>
        <taxon>Sordariomycetidae</taxon>
        <taxon>Ophiostomatales</taxon>
        <taxon>Ophiostomataceae</taxon>
        <taxon>Sporothrix</taxon>
    </lineage>
</organism>